<comment type="similarity">
    <text evidence="2">Belongs to the tyrosinase family.</text>
</comment>
<evidence type="ECO:0000256" key="9">
    <source>
        <dbReference type="ARBA" id="ARBA00048233"/>
    </source>
</evidence>
<evidence type="ECO:0000256" key="10">
    <source>
        <dbReference type="ARBA" id="ARBA00048881"/>
    </source>
</evidence>
<comment type="catalytic activity">
    <reaction evidence="10">
        <text>L-tyrosine + O2 = L-dopaquinone + H2O</text>
        <dbReference type="Rhea" id="RHEA:18117"/>
        <dbReference type="ChEBI" id="CHEBI:15377"/>
        <dbReference type="ChEBI" id="CHEBI:15379"/>
        <dbReference type="ChEBI" id="CHEBI:57924"/>
        <dbReference type="ChEBI" id="CHEBI:58315"/>
        <dbReference type="EC" id="1.14.18.1"/>
    </reaction>
</comment>
<keyword evidence="4" id="KW-0479">Metal-binding</keyword>
<dbReference type="SUPFAM" id="SSF48056">
    <property type="entry name" value="Di-copper centre-containing domain"/>
    <property type="match status" value="1"/>
</dbReference>
<evidence type="ECO:0000256" key="1">
    <source>
        <dbReference type="ARBA" id="ARBA00001973"/>
    </source>
</evidence>
<dbReference type="InterPro" id="IPR002227">
    <property type="entry name" value="Tyrosinase_Cu-bd"/>
</dbReference>
<gene>
    <name evidence="14" type="ORF">EJ04DRAFT_525777</name>
</gene>
<keyword evidence="5" id="KW-0560">Oxidoreductase</keyword>
<dbReference type="Gene3D" id="1.10.1280.10">
    <property type="entry name" value="Di-copper center containing domain from catechol oxidase"/>
    <property type="match status" value="1"/>
</dbReference>
<comment type="catalytic activity">
    <reaction evidence="9">
        <text>2 L-dopa + O2 = 2 L-dopaquinone + 2 H2O</text>
        <dbReference type="Rhea" id="RHEA:34287"/>
        <dbReference type="ChEBI" id="CHEBI:15377"/>
        <dbReference type="ChEBI" id="CHEBI:15379"/>
        <dbReference type="ChEBI" id="CHEBI:57504"/>
        <dbReference type="ChEBI" id="CHEBI:57924"/>
        <dbReference type="EC" id="1.14.18.1"/>
    </reaction>
</comment>
<dbReference type="GO" id="GO:0042438">
    <property type="term" value="P:melanin biosynthetic process"/>
    <property type="evidence" value="ECO:0007669"/>
    <property type="project" value="UniProtKB-KW"/>
</dbReference>
<comment type="caution">
    <text evidence="14">The sequence shown here is derived from an EMBL/GenBank/DDBJ whole genome shotgun (WGS) entry which is preliminary data.</text>
</comment>
<feature type="domain" description="Tyrosinase copper-binding" evidence="13">
    <location>
        <begin position="339"/>
        <end position="350"/>
    </location>
</feature>
<dbReference type="Gene3D" id="2.60.310.20">
    <property type="match status" value="1"/>
</dbReference>
<evidence type="ECO:0000256" key="5">
    <source>
        <dbReference type="ARBA" id="ARBA00023002"/>
    </source>
</evidence>
<keyword evidence="15" id="KW-1185">Reference proteome</keyword>
<dbReference type="AlphaFoldDB" id="A0A9P4V0B1"/>
<dbReference type="PRINTS" id="PR00092">
    <property type="entry name" value="TYROSINASE"/>
</dbReference>
<name>A0A9P4V0B1_9PLEO</name>
<keyword evidence="7" id="KW-0503">Monooxygenase</keyword>
<evidence type="ECO:0000256" key="6">
    <source>
        <dbReference type="ARBA" id="ARBA00023008"/>
    </source>
</evidence>
<evidence type="ECO:0000313" key="14">
    <source>
        <dbReference type="EMBL" id="KAF2731878.1"/>
    </source>
</evidence>
<evidence type="ECO:0000256" key="11">
    <source>
        <dbReference type="SAM" id="MobiDB-lite"/>
    </source>
</evidence>
<feature type="region of interest" description="Disordered" evidence="11">
    <location>
        <begin position="231"/>
        <end position="250"/>
    </location>
</feature>
<dbReference type="InterPro" id="IPR041640">
    <property type="entry name" value="Tyrosinase_C"/>
</dbReference>
<feature type="compositionally biased region" description="Polar residues" evidence="11">
    <location>
        <begin position="231"/>
        <end position="243"/>
    </location>
</feature>
<proteinExistence type="inferred from homology"/>
<protein>
    <recommendedName>
        <fullName evidence="3">tyrosinase</fullName>
        <ecNumber evidence="3">1.14.18.1</ecNumber>
    </recommendedName>
</protein>
<keyword evidence="6" id="KW-0186">Copper</keyword>
<dbReference type="PANTHER" id="PTHR11474">
    <property type="entry name" value="TYROSINASE FAMILY MEMBER"/>
    <property type="match status" value="1"/>
</dbReference>
<evidence type="ECO:0000256" key="2">
    <source>
        <dbReference type="ARBA" id="ARBA00009928"/>
    </source>
</evidence>
<sequence length="718" mass="81292">MSNPLRDAHTKGYVTGLKQFGVVDRLDVDVLLKTYPDTFNLFLIAIKQLQDSKGNKGEFTEWSDKFSFFQIAGIHGLPHALWDGEGGKKNPDDRDNRFGSGYCAHATQSFPTWHRPYLAMLEQALYEKMLDIAELYNEPRKSDYKKAVEKFRLPFWDYHRPRDYNARFPGVRLGDATTFYPYDFRAPQIFTVANVKVQMYPDDREVQIPNPLNRFTYPDANTGFFKSQDWDSTGFSQSSPSRLQTRRQVARNPQWKDPVLALNAEVNNVREDTLRLSLNFIEQGPYDRYMDFATAGVFGAIDPLDGQQANGSLEGIHGGYHNYIGRGGHMSMVTTAAFDPIFWFHHCQIDRWFAIWQGAHPTDPLNPTGKRWFATPGEAQSRNLDDTWTTATTPLLPFRHPDQTKTKYWNSNLSYKTSNFGYRYPDLLSSDSPDPTAVQKRFKDTYQWARRLVNSPNNKAAPPKEMEPLNLDDSKFFRGIDDFTPLNKPKPVALQPTFSLMSLSEVPALKATSFSLAPEAQPEAFAAKVEALPSVQAPISTAPEVSITEEHVSREWYIDDVVQRLALNGSFSILYFLGDFDASLPPSSLGLAPTFVGNTHIFTAPIQACDNCGHQDQQAHLVTNTTPMTAMLLDYEATGRLASLRPEHVKPFLVQNLKWRVVGPEGERIDPRVLAEDRDFKIAVSCKIAPLPGHETEESQVVYEMYPDITDEIIANAS</sequence>
<evidence type="ECO:0000256" key="4">
    <source>
        <dbReference type="ARBA" id="ARBA00022723"/>
    </source>
</evidence>
<evidence type="ECO:0000313" key="15">
    <source>
        <dbReference type="Proteomes" id="UP000799444"/>
    </source>
</evidence>
<dbReference type="Proteomes" id="UP000799444">
    <property type="component" value="Unassembled WGS sequence"/>
</dbReference>
<evidence type="ECO:0000256" key="8">
    <source>
        <dbReference type="ARBA" id="ARBA00023101"/>
    </source>
</evidence>
<accession>A0A9P4V0B1</accession>
<dbReference type="EC" id="1.14.18.1" evidence="3"/>
<dbReference type="OrthoDB" id="6132182at2759"/>
<dbReference type="Pfam" id="PF00264">
    <property type="entry name" value="Tyrosinase"/>
    <property type="match status" value="1"/>
</dbReference>
<dbReference type="PANTHER" id="PTHR11474:SF76">
    <property type="entry name" value="SHKT DOMAIN-CONTAINING PROTEIN"/>
    <property type="match status" value="1"/>
</dbReference>
<feature type="domain" description="Tyrosinase copper-binding" evidence="12">
    <location>
        <begin position="105"/>
        <end position="122"/>
    </location>
</feature>
<reference evidence="14" key="1">
    <citation type="journal article" date="2020" name="Stud. Mycol.">
        <title>101 Dothideomycetes genomes: a test case for predicting lifestyles and emergence of pathogens.</title>
        <authorList>
            <person name="Haridas S."/>
            <person name="Albert R."/>
            <person name="Binder M."/>
            <person name="Bloem J."/>
            <person name="Labutti K."/>
            <person name="Salamov A."/>
            <person name="Andreopoulos B."/>
            <person name="Baker S."/>
            <person name="Barry K."/>
            <person name="Bills G."/>
            <person name="Bluhm B."/>
            <person name="Cannon C."/>
            <person name="Castanera R."/>
            <person name="Culley D."/>
            <person name="Daum C."/>
            <person name="Ezra D."/>
            <person name="Gonzalez J."/>
            <person name="Henrissat B."/>
            <person name="Kuo A."/>
            <person name="Liang C."/>
            <person name="Lipzen A."/>
            <person name="Lutzoni F."/>
            <person name="Magnuson J."/>
            <person name="Mondo S."/>
            <person name="Nolan M."/>
            <person name="Ohm R."/>
            <person name="Pangilinan J."/>
            <person name="Park H.-J."/>
            <person name="Ramirez L."/>
            <person name="Alfaro M."/>
            <person name="Sun H."/>
            <person name="Tritt A."/>
            <person name="Yoshinaga Y."/>
            <person name="Zwiers L.-H."/>
            <person name="Turgeon B."/>
            <person name="Goodwin S."/>
            <person name="Spatafora J."/>
            <person name="Crous P."/>
            <person name="Grigoriev I."/>
        </authorList>
    </citation>
    <scope>NUCLEOTIDE SEQUENCE</scope>
    <source>
        <strain evidence="14">CBS 125425</strain>
    </source>
</reference>
<evidence type="ECO:0000259" key="13">
    <source>
        <dbReference type="PROSITE" id="PS00498"/>
    </source>
</evidence>
<dbReference type="PROSITE" id="PS00498">
    <property type="entry name" value="TYROSINASE_2"/>
    <property type="match status" value="1"/>
</dbReference>
<evidence type="ECO:0000256" key="3">
    <source>
        <dbReference type="ARBA" id="ARBA00011906"/>
    </source>
</evidence>
<dbReference type="InterPro" id="IPR008922">
    <property type="entry name" value="Di-copper_centre_dom_sf"/>
</dbReference>
<dbReference type="GO" id="GO:0004503">
    <property type="term" value="F:tyrosinase activity"/>
    <property type="evidence" value="ECO:0007669"/>
    <property type="project" value="UniProtKB-EC"/>
</dbReference>
<comment type="cofactor">
    <cofactor evidence="1">
        <name>Cu(2+)</name>
        <dbReference type="ChEBI" id="CHEBI:29036"/>
    </cofactor>
</comment>
<dbReference type="GO" id="GO:0046872">
    <property type="term" value="F:metal ion binding"/>
    <property type="evidence" value="ECO:0007669"/>
    <property type="project" value="UniProtKB-KW"/>
</dbReference>
<organism evidence="14 15">
    <name type="scientific">Polyplosphaeria fusca</name>
    <dbReference type="NCBI Taxonomy" id="682080"/>
    <lineage>
        <taxon>Eukaryota</taxon>
        <taxon>Fungi</taxon>
        <taxon>Dikarya</taxon>
        <taxon>Ascomycota</taxon>
        <taxon>Pezizomycotina</taxon>
        <taxon>Dothideomycetes</taxon>
        <taxon>Pleosporomycetidae</taxon>
        <taxon>Pleosporales</taxon>
        <taxon>Tetraplosphaeriaceae</taxon>
        <taxon>Polyplosphaeria</taxon>
    </lineage>
</organism>
<dbReference type="InterPro" id="IPR050316">
    <property type="entry name" value="Tyrosinase/Hemocyanin"/>
</dbReference>
<dbReference type="EMBL" id="ML996187">
    <property type="protein sequence ID" value="KAF2731878.1"/>
    <property type="molecule type" value="Genomic_DNA"/>
</dbReference>
<dbReference type="PROSITE" id="PS00497">
    <property type="entry name" value="TYROSINASE_1"/>
    <property type="match status" value="1"/>
</dbReference>
<evidence type="ECO:0000256" key="7">
    <source>
        <dbReference type="ARBA" id="ARBA00023033"/>
    </source>
</evidence>
<dbReference type="Pfam" id="PF18132">
    <property type="entry name" value="Tyrosinase_C"/>
    <property type="match status" value="1"/>
</dbReference>
<evidence type="ECO:0000259" key="12">
    <source>
        <dbReference type="PROSITE" id="PS00497"/>
    </source>
</evidence>
<keyword evidence="8" id="KW-0470">Melanin biosynthesis</keyword>